<dbReference type="Proteomes" id="UP000046067">
    <property type="component" value="Unassembled WGS sequence"/>
</dbReference>
<sequence>MFAQGLLIARNTLVGILYLMRGADASNVSMSLTDEKIGC</sequence>
<name>A0A655W4M4_VIBCL</name>
<dbReference type="AlphaFoldDB" id="A0A655W4M4"/>
<gene>
    <name evidence="1" type="ORF">ERS013201_01062</name>
</gene>
<dbReference type="EMBL" id="CWQJ01000005">
    <property type="protein sequence ID" value="CSB82863.1"/>
    <property type="molecule type" value="Genomic_DNA"/>
</dbReference>
<evidence type="ECO:0000313" key="2">
    <source>
        <dbReference type="Proteomes" id="UP000046067"/>
    </source>
</evidence>
<reference evidence="1 2" key="1">
    <citation type="submission" date="2015-07" db="EMBL/GenBank/DDBJ databases">
        <authorList>
            <consortium name="Pathogen Informatics"/>
        </authorList>
    </citation>
    <scope>NUCLEOTIDE SEQUENCE [LARGE SCALE GENOMIC DNA]</scope>
    <source>
        <strain evidence="1 2">A325</strain>
    </source>
</reference>
<accession>A0A655W4M4</accession>
<organism evidence="1 2">
    <name type="scientific">Vibrio cholerae</name>
    <dbReference type="NCBI Taxonomy" id="666"/>
    <lineage>
        <taxon>Bacteria</taxon>
        <taxon>Pseudomonadati</taxon>
        <taxon>Pseudomonadota</taxon>
        <taxon>Gammaproteobacteria</taxon>
        <taxon>Vibrionales</taxon>
        <taxon>Vibrionaceae</taxon>
        <taxon>Vibrio</taxon>
    </lineage>
</organism>
<proteinExistence type="predicted"/>
<protein>
    <submittedName>
        <fullName evidence="1">Uncharacterized protein</fullName>
    </submittedName>
</protein>
<evidence type="ECO:0000313" key="1">
    <source>
        <dbReference type="EMBL" id="CSB82863.1"/>
    </source>
</evidence>